<feature type="chain" id="PRO_5010126592" description="chitinase" evidence="12">
    <location>
        <begin position="26"/>
        <end position="230"/>
    </location>
</feature>
<dbReference type="Pfam" id="PF00182">
    <property type="entry name" value="Glyco_hydro_19"/>
    <property type="match status" value="2"/>
</dbReference>
<dbReference type="PANTHER" id="PTHR22595:SF197">
    <property type="entry name" value="CHITINASE FAMILY PROTEIN"/>
    <property type="match status" value="1"/>
</dbReference>
<keyword evidence="6 11" id="KW-1015">Disulfide bond</keyword>
<keyword evidence="3" id="KW-0147">Chitin-binding</keyword>
<evidence type="ECO:0000256" key="9">
    <source>
        <dbReference type="ARBA" id="ARBA00023326"/>
    </source>
</evidence>
<dbReference type="EMBL" id="AGNK02004407">
    <property type="status" value="NOT_ANNOTATED_CDS"/>
    <property type="molecule type" value="Genomic_DNA"/>
</dbReference>
<dbReference type="PROSITE" id="PS00774">
    <property type="entry name" value="CHITINASE_19_2"/>
    <property type="match status" value="1"/>
</dbReference>
<accession>K3Y9T8</accession>
<dbReference type="GO" id="GO:0016998">
    <property type="term" value="P:cell wall macromolecule catabolic process"/>
    <property type="evidence" value="ECO:0007669"/>
    <property type="project" value="InterPro"/>
</dbReference>
<evidence type="ECO:0000256" key="12">
    <source>
        <dbReference type="SAM" id="SignalP"/>
    </source>
</evidence>
<feature type="disulfide bond" evidence="11">
    <location>
        <begin position="198"/>
        <end position="230"/>
    </location>
</feature>
<evidence type="ECO:0000313" key="16">
    <source>
        <dbReference type="Proteomes" id="UP000004995"/>
    </source>
</evidence>
<evidence type="ECO:0000256" key="7">
    <source>
        <dbReference type="ARBA" id="ARBA00023277"/>
    </source>
</evidence>
<dbReference type="STRING" id="4555.K3Y9T8"/>
<feature type="active site" description="Proton donor" evidence="10">
    <location>
        <position position="92"/>
    </location>
</feature>
<feature type="disulfide bond" evidence="11">
    <location>
        <begin position="109"/>
        <end position="120"/>
    </location>
</feature>
<dbReference type="RefSeq" id="XP_022684041.1">
    <property type="nucleotide sequence ID" value="XM_022828306.1"/>
</dbReference>
<keyword evidence="8" id="KW-0326">Glycosidase</keyword>
<dbReference type="GO" id="GO:0004568">
    <property type="term" value="F:chitinase activity"/>
    <property type="evidence" value="ECO:0000318"/>
    <property type="project" value="GO_Central"/>
</dbReference>
<feature type="domain" description="Glycoside hydrolase family 19 catalytic" evidence="13">
    <location>
        <begin position="164"/>
        <end position="174"/>
    </location>
</feature>
<evidence type="ECO:0000256" key="2">
    <source>
        <dbReference type="ARBA" id="ARBA00012729"/>
    </source>
</evidence>
<dbReference type="GO" id="GO:0006032">
    <property type="term" value="P:chitin catabolic process"/>
    <property type="evidence" value="ECO:0007669"/>
    <property type="project" value="UniProtKB-KW"/>
</dbReference>
<keyword evidence="16" id="KW-1185">Reference proteome</keyword>
<evidence type="ECO:0000259" key="13">
    <source>
        <dbReference type="PROSITE" id="PS00774"/>
    </source>
</evidence>
<keyword evidence="9" id="KW-0624">Polysaccharide degradation</keyword>
<feature type="disulfide bond" evidence="11">
    <location>
        <begin position="48"/>
        <end position="97"/>
    </location>
</feature>
<dbReference type="EMBL" id="CM003534">
    <property type="protein sequence ID" value="RCV34318.1"/>
    <property type="molecule type" value="Genomic_DNA"/>
</dbReference>
<evidence type="ECO:0000256" key="5">
    <source>
        <dbReference type="ARBA" id="ARBA00023024"/>
    </source>
</evidence>
<dbReference type="CDD" id="cd00325">
    <property type="entry name" value="chitinase_GH19"/>
    <property type="match status" value="1"/>
</dbReference>
<gene>
    <name evidence="15" type="primary">LOC101762773</name>
    <name evidence="14" type="ORF">SETIT_7G150300v2</name>
</gene>
<sequence length="230" mass="25218">MASSATSRILALGLALLCAAGLAAAQNVASVVTDSFFNGIKNQAPSSCEGKNFYTRSAFLNAVKSHPGFAHGGSQTQGKREIAAFFAHVTHETSNLCYISEINKSNIYCDRDPKYKQWPCVSGKKYYGRGPLQLSWNYNYGPAGKSIGFDGLRNPDKVAQDPVVAFKAALWYWMNNVHRVMPQGFGATTRAINGDLECNGKNTAQMNARVRYYKQYCKQFAVDPGNNLTC</sequence>
<dbReference type="KEGG" id="sita:101762773"/>
<comment type="catalytic activity">
    <reaction evidence="1">
        <text>Random endo-hydrolysis of N-acetyl-beta-D-glucosaminide (1-&gt;4)-beta-linkages in chitin and chitodextrins.</text>
        <dbReference type="EC" id="3.2.1.14"/>
    </reaction>
</comment>
<dbReference type="PIRSF" id="PIRSF001060">
    <property type="entry name" value="Endochitinase"/>
    <property type="match status" value="1"/>
</dbReference>
<evidence type="ECO:0000256" key="4">
    <source>
        <dbReference type="ARBA" id="ARBA00022801"/>
    </source>
</evidence>
<evidence type="ECO:0000256" key="8">
    <source>
        <dbReference type="ARBA" id="ARBA00023295"/>
    </source>
</evidence>
<dbReference type="GO" id="GO:0000272">
    <property type="term" value="P:polysaccharide catabolic process"/>
    <property type="evidence" value="ECO:0007669"/>
    <property type="project" value="UniProtKB-KW"/>
</dbReference>
<dbReference type="SUPFAM" id="SSF53955">
    <property type="entry name" value="Lysozyme-like"/>
    <property type="match status" value="1"/>
</dbReference>
<dbReference type="EC" id="3.2.1.14" evidence="2"/>
<keyword evidence="7" id="KW-0119">Carbohydrate metabolism</keyword>
<dbReference type="OMA" id="NSNCHNA"/>
<dbReference type="OrthoDB" id="5985073at2759"/>
<evidence type="ECO:0000256" key="11">
    <source>
        <dbReference type="PIRSR" id="PIRSR001060-2"/>
    </source>
</evidence>
<dbReference type="AlphaFoldDB" id="K3Y9T8"/>
<keyword evidence="4" id="KW-0378">Hydrolase</keyword>
<keyword evidence="12" id="KW-0732">Signal</keyword>
<name>K3Y9T8_SETIT</name>
<dbReference type="RefSeq" id="XP_004976076.1">
    <property type="nucleotide sequence ID" value="XM_004976019.3"/>
</dbReference>
<evidence type="ECO:0000256" key="1">
    <source>
        <dbReference type="ARBA" id="ARBA00000822"/>
    </source>
</evidence>
<dbReference type="Gramene" id="KQK97883">
    <property type="protein sequence ID" value="KQK97883"/>
    <property type="gene ID" value="SETIT_010980mg"/>
</dbReference>
<dbReference type="Proteomes" id="UP000004995">
    <property type="component" value="Unassembled WGS sequence"/>
</dbReference>
<keyword evidence="5" id="KW-0146">Chitin degradation</keyword>
<dbReference type="GeneID" id="101762773"/>
<dbReference type="FunFam" id="3.30.20.10:FF:000001">
    <property type="entry name" value="Endochitinase (Chitinase)"/>
    <property type="match status" value="1"/>
</dbReference>
<evidence type="ECO:0000256" key="10">
    <source>
        <dbReference type="PIRSR" id="PIRSR001060-1"/>
    </source>
</evidence>
<dbReference type="Gene3D" id="1.10.530.10">
    <property type="match status" value="1"/>
</dbReference>
<dbReference type="GO" id="GO:0008061">
    <property type="term" value="F:chitin binding"/>
    <property type="evidence" value="ECO:0007669"/>
    <property type="project" value="UniProtKB-KW"/>
</dbReference>
<organism evidence="14">
    <name type="scientific">Setaria italica</name>
    <name type="common">Foxtail millet</name>
    <name type="synonym">Panicum italicum</name>
    <dbReference type="NCBI Taxonomy" id="4555"/>
    <lineage>
        <taxon>Eukaryota</taxon>
        <taxon>Viridiplantae</taxon>
        <taxon>Streptophyta</taxon>
        <taxon>Embryophyta</taxon>
        <taxon>Tracheophyta</taxon>
        <taxon>Spermatophyta</taxon>
        <taxon>Magnoliopsida</taxon>
        <taxon>Liliopsida</taxon>
        <taxon>Poales</taxon>
        <taxon>Poaceae</taxon>
        <taxon>PACMAD clade</taxon>
        <taxon>Panicoideae</taxon>
        <taxon>Panicodae</taxon>
        <taxon>Paniceae</taxon>
        <taxon>Cenchrinae</taxon>
        <taxon>Setaria</taxon>
    </lineage>
</organism>
<dbReference type="eggNOG" id="KOG4742">
    <property type="taxonomic scope" value="Eukaryota"/>
</dbReference>
<evidence type="ECO:0000313" key="14">
    <source>
        <dbReference type="EMBL" id="RCV34318.1"/>
    </source>
</evidence>
<proteinExistence type="predicted"/>
<evidence type="ECO:0000256" key="6">
    <source>
        <dbReference type="ARBA" id="ARBA00023157"/>
    </source>
</evidence>
<dbReference type="EnsemblPlants" id="KQK97883">
    <property type="protein sequence ID" value="KQK97883"/>
    <property type="gene ID" value="SETIT_010980mg"/>
</dbReference>
<dbReference type="HOGENOM" id="CLU_045506_1_1_1"/>
<dbReference type="InterPro" id="IPR016283">
    <property type="entry name" value="Glyco_hydro_19"/>
</dbReference>
<dbReference type="InterPro" id="IPR023346">
    <property type="entry name" value="Lysozyme-like_dom_sf"/>
</dbReference>
<evidence type="ECO:0000313" key="15">
    <source>
        <dbReference type="EnsemblPlants" id="KQK97883"/>
    </source>
</evidence>
<feature type="signal peptide" evidence="12">
    <location>
        <begin position="1"/>
        <end position="25"/>
    </location>
</feature>
<reference evidence="14 16" key="1">
    <citation type="journal article" date="2012" name="Nat. Biotechnol.">
        <title>Reference genome sequence of the model plant Setaria.</title>
        <authorList>
            <person name="Bennetzen J.L."/>
            <person name="Schmutz J."/>
            <person name="Wang H."/>
            <person name="Percifield R."/>
            <person name="Hawkins J."/>
            <person name="Pontaroli A.C."/>
            <person name="Estep M."/>
            <person name="Feng L."/>
            <person name="Vaughn J.N."/>
            <person name="Grimwood J."/>
            <person name="Jenkins J."/>
            <person name="Barry K."/>
            <person name="Lindquist E."/>
            <person name="Hellsten U."/>
            <person name="Deshpande S."/>
            <person name="Wang X."/>
            <person name="Wu X."/>
            <person name="Mitros T."/>
            <person name="Triplett J."/>
            <person name="Yang X."/>
            <person name="Ye C.Y."/>
            <person name="Mauro-Herrera M."/>
            <person name="Wang L."/>
            <person name="Li P."/>
            <person name="Sharma M."/>
            <person name="Sharma R."/>
            <person name="Ronald P.C."/>
            <person name="Panaud O."/>
            <person name="Kellogg E.A."/>
            <person name="Brutnell T.P."/>
            <person name="Doust A.N."/>
            <person name="Tuskan G.A."/>
            <person name="Rokhsar D."/>
            <person name="Devos K.M."/>
        </authorList>
    </citation>
    <scope>NUCLEOTIDE SEQUENCE [LARGE SCALE GENOMIC DNA]</scope>
    <source>
        <strain evidence="16">cv. Yugu1</strain>
        <strain evidence="14">Yugu1</strain>
    </source>
</reference>
<dbReference type="GO" id="GO:0008843">
    <property type="term" value="F:endochitinase activity"/>
    <property type="evidence" value="ECO:0007669"/>
    <property type="project" value="UniProtKB-EC"/>
</dbReference>
<reference evidence="14" key="2">
    <citation type="submission" date="2015-07" db="EMBL/GenBank/DDBJ databases">
        <authorList>
            <person name="Noorani M."/>
        </authorList>
    </citation>
    <scope>NUCLEOTIDE SEQUENCE</scope>
    <source>
        <strain evidence="14">Yugu1</strain>
    </source>
</reference>
<evidence type="ECO:0000256" key="3">
    <source>
        <dbReference type="ARBA" id="ARBA00022669"/>
    </source>
</evidence>
<dbReference type="Gene3D" id="3.30.20.10">
    <property type="entry name" value="Endochitinase, domain 2"/>
    <property type="match status" value="1"/>
</dbReference>
<reference evidence="15" key="3">
    <citation type="submission" date="2018-08" db="UniProtKB">
        <authorList>
            <consortium name="EnsemblPlants"/>
        </authorList>
    </citation>
    <scope>IDENTIFICATION</scope>
    <source>
        <strain evidence="15">Yugu1</strain>
    </source>
</reference>
<protein>
    <recommendedName>
        <fullName evidence="2">chitinase</fullName>
        <ecNumber evidence="2">3.2.1.14</ecNumber>
    </recommendedName>
</protein>
<dbReference type="InterPro" id="IPR000726">
    <property type="entry name" value="Glyco_hydro_19_cat"/>
</dbReference>
<dbReference type="PANTHER" id="PTHR22595">
    <property type="entry name" value="CHITINASE-RELATED"/>
    <property type="match status" value="1"/>
</dbReference>